<dbReference type="AlphaFoldDB" id="A0A402AQK3"/>
<sequence>MWSNIVDAKSIAKRATWLGCRVALPLLLALLSLGFVTTSTGHASPSAPLLPAAVSSQRADSAPVMEEFNGVLYIGWTGRNGAHNLNLMAYNPSTSSFSAAQVLTDTTIVGAGPSLSNFYNNLYVAWLGTDHRLNVGRYNMANPSVLANKVTLDEHSTNAPALTGFNGRLYLSWRGTDGRLNLMSSVDGSTFGSKITYIAALKTSPSLVSANMYMLVFWEEMNVNSNIVVGRYDPQNPMNLNPLVTLASTSQLPVGVAQAGVPEPYARIAWRTGSDAHIRLGLYESSSFIHNPVYTTQTTPYTPTLFNGAYLCWTGTDAAQSVNVASIHL</sequence>
<accession>A0A402AQK3</accession>
<organism evidence="1 2">
    <name type="scientific">Dictyobacter kobayashii</name>
    <dbReference type="NCBI Taxonomy" id="2014872"/>
    <lineage>
        <taxon>Bacteria</taxon>
        <taxon>Bacillati</taxon>
        <taxon>Chloroflexota</taxon>
        <taxon>Ktedonobacteria</taxon>
        <taxon>Ktedonobacterales</taxon>
        <taxon>Dictyobacteraceae</taxon>
        <taxon>Dictyobacter</taxon>
    </lineage>
</organism>
<name>A0A402AQK3_9CHLR</name>
<keyword evidence="2" id="KW-1185">Reference proteome</keyword>
<evidence type="ECO:0000313" key="2">
    <source>
        <dbReference type="Proteomes" id="UP000287188"/>
    </source>
</evidence>
<dbReference type="OrthoDB" id="135439at2"/>
<dbReference type="Proteomes" id="UP000287188">
    <property type="component" value="Unassembled WGS sequence"/>
</dbReference>
<dbReference type="EMBL" id="BIFS01000001">
    <property type="protein sequence ID" value="GCE21382.1"/>
    <property type="molecule type" value="Genomic_DNA"/>
</dbReference>
<dbReference type="RefSeq" id="WP_126553016.1">
    <property type="nucleotide sequence ID" value="NZ_BIFS01000001.1"/>
</dbReference>
<gene>
    <name evidence="1" type="ORF">KDK_51820</name>
</gene>
<proteinExistence type="predicted"/>
<dbReference type="SUPFAM" id="SSF89372">
    <property type="entry name" value="Fucose-specific lectin"/>
    <property type="match status" value="1"/>
</dbReference>
<reference evidence="2" key="1">
    <citation type="submission" date="2018-12" db="EMBL/GenBank/DDBJ databases">
        <title>Tengunoibacter tsumagoiensis gen. nov., sp. nov., Dictyobacter kobayashii sp. nov., D. alpinus sp. nov., and D. joshuensis sp. nov. and description of Dictyobacteraceae fam. nov. within the order Ktedonobacterales isolated from Tengu-no-mugimeshi.</title>
        <authorList>
            <person name="Wang C.M."/>
            <person name="Zheng Y."/>
            <person name="Sakai Y."/>
            <person name="Toyoda A."/>
            <person name="Minakuchi Y."/>
            <person name="Abe K."/>
            <person name="Yokota A."/>
            <person name="Yabe S."/>
        </authorList>
    </citation>
    <scope>NUCLEOTIDE SEQUENCE [LARGE SCALE GENOMIC DNA]</scope>
    <source>
        <strain evidence="2">Uno11</strain>
    </source>
</reference>
<protein>
    <submittedName>
        <fullName evidence="1">Uncharacterized protein</fullName>
    </submittedName>
</protein>
<comment type="caution">
    <text evidence="1">The sequence shown here is derived from an EMBL/GenBank/DDBJ whole genome shotgun (WGS) entry which is preliminary data.</text>
</comment>
<evidence type="ECO:0000313" key="1">
    <source>
        <dbReference type="EMBL" id="GCE21382.1"/>
    </source>
</evidence>